<reference evidence="2 3" key="1">
    <citation type="journal article" date="2019" name="Sci. Rep.">
        <title>Orb-weaving spider Araneus ventricosus genome elucidates the spidroin gene catalogue.</title>
        <authorList>
            <person name="Kono N."/>
            <person name="Nakamura H."/>
            <person name="Ohtoshi R."/>
            <person name="Moran D.A.P."/>
            <person name="Shinohara A."/>
            <person name="Yoshida Y."/>
            <person name="Fujiwara M."/>
            <person name="Mori M."/>
            <person name="Tomita M."/>
            <person name="Arakawa K."/>
        </authorList>
    </citation>
    <scope>NUCLEOTIDE SEQUENCE [LARGE SCALE GENOMIC DNA]</scope>
</reference>
<protein>
    <submittedName>
        <fullName evidence="2">Uncharacterized protein</fullName>
    </submittedName>
</protein>
<evidence type="ECO:0000256" key="1">
    <source>
        <dbReference type="SAM" id="MobiDB-lite"/>
    </source>
</evidence>
<dbReference type="Proteomes" id="UP000499080">
    <property type="component" value="Unassembled WGS sequence"/>
</dbReference>
<dbReference type="AlphaFoldDB" id="A0A4Y2G2S0"/>
<sequence>MIYLGASVVTPRFMLKANNDAIINLGQIKRTAAETSTTSSSIRTTPGGRRMTHDVHQTQIHDGYSEDSGFKSGTLLPGSGILLDLSLQNSGRDRLLQSLAANPPVEDIKSIV</sequence>
<feature type="region of interest" description="Disordered" evidence="1">
    <location>
        <begin position="33"/>
        <end position="52"/>
    </location>
</feature>
<accession>A0A4Y2G2S0</accession>
<dbReference type="EMBL" id="BGPR01001197">
    <property type="protein sequence ID" value="GBM47903.1"/>
    <property type="molecule type" value="Genomic_DNA"/>
</dbReference>
<evidence type="ECO:0000313" key="2">
    <source>
        <dbReference type="EMBL" id="GBM47903.1"/>
    </source>
</evidence>
<gene>
    <name evidence="2" type="ORF">AVEN_59270_1</name>
</gene>
<evidence type="ECO:0000313" key="3">
    <source>
        <dbReference type="Proteomes" id="UP000499080"/>
    </source>
</evidence>
<keyword evidence="3" id="KW-1185">Reference proteome</keyword>
<feature type="compositionally biased region" description="Low complexity" evidence="1">
    <location>
        <begin position="33"/>
        <end position="49"/>
    </location>
</feature>
<comment type="caution">
    <text evidence="2">The sequence shown here is derived from an EMBL/GenBank/DDBJ whole genome shotgun (WGS) entry which is preliminary data.</text>
</comment>
<proteinExistence type="predicted"/>
<organism evidence="2 3">
    <name type="scientific">Araneus ventricosus</name>
    <name type="common">Orbweaver spider</name>
    <name type="synonym">Epeira ventricosa</name>
    <dbReference type="NCBI Taxonomy" id="182803"/>
    <lineage>
        <taxon>Eukaryota</taxon>
        <taxon>Metazoa</taxon>
        <taxon>Ecdysozoa</taxon>
        <taxon>Arthropoda</taxon>
        <taxon>Chelicerata</taxon>
        <taxon>Arachnida</taxon>
        <taxon>Araneae</taxon>
        <taxon>Araneomorphae</taxon>
        <taxon>Entelegynae</taxon>
        <taxon>Araneoidea</taxon>
        <taxon>Araneidae</taxon>
        <taxon>Araneus</taxon>
    </lineage>
</organism>
<name>A0A4Y2G2S0_ARAVE</name>